<organism evidence="6 7">
    <name type="scientific">Buddleja alternifolia</name>
    <dbReference type="NCBI Taxonomy" id="168488"/>
    <lineage>
        <taxon>Eukaryota</taxon>
        <taxon>Viridiplantae</taxon>
        <taxon>Streptophyta</taxon>
        <taxon>Embryophyta</taxon>
        <taxon>Tracheophyta</taxon>
        <taxon>Spermatophyta</taxon>
        <taxon>Magnoliopsida</taxon>
        <taxon>eudicotyledons</taxon>
        <taxon>Gunneridae</taxon>
        <taxon>Pentapetalae</taxon>
        <taxon>asterids</taxon>
        <taxon>lamiids</taxon>
        <taxon>Lamiales</taxon>
        <taxon>Scrophulariaceae</taxon>
        <taxon>Buddlejeae</taxon>
        <taxon>Buddleja</taxon>
    </lineage>
</organism>
<gene>
    <name evidence="6" type="ORF">BUALT_BualtUnG0025100</name>
</gene>
<evidence type="ECO:0000256" key="4">
    <source>
        <dbReference type="ARBA" id="ARBA00023004"/>
    </source>
</evidence>
<dbReference type="Pfam" id="PF03055">
    <property type="entry name" value="RPE65"/>
    <property type="match status" value="1"/>
</dbReference>
<keyword evidence="3" id="KW-0223">Dioxygenase</keyword>
<evidence type="ECO:0000256" key="2">
    <source>
        <dbReference type="ARBA" id="ARBA00022723"/>
    </source>
</evidence>
<feature type="binding site" evidence="5">
    <location>
        <position position="10"/>
    </location>
    <ligand>
        <name>Fe cation</name>
        <dbReference type="ChEBI" id="CHEBI:24875"/>
        <note>catalytic</note>
    </ligand>
</feature>
<dbReference type="GO" id="GO:0009570">
    <property type="term" value="C:chloroplast stroma"/>
    <property type="evidence" value="ECO:0007669"/>
    <property type="project" value="TreeGrafter"/>
</dbReference>
<feature type="binding site" evidence="5">
    <location>
        <position position="75"/>
    </location>
    <ligand>
        <name>Fe cation</name>
        <dbReference type="ChEBI" id="CHEBI:24875"/>
        <note>catalytic</note>
    </ligand>
</feature>
<accession>A0AAV6W592</accession>
<dbReference type="InterPro" id="IPR004294">
    <property type="entry name" value="Carotenoid_Oase"/>
</dbReference>
<dbReference type="GO" id="GO:0010436">
    <property type="term" value="F:carotenoid dioxygenase activity"/>
    <property type="evidence" value="ECO:0007669"/>
    <property type="project" value="TreeGrafter"/>
</dbReference>
<dbReference type="PANTHER" id="PTHR10543:SF46">
    <property type="entry name" value="CAROTENOID CLEAVAGE DIOXYGENASE 4, CHLOROPLASTIC-RELATED"/>
    <property type="match status" value="1"/>
</dbReference>
<comment type="similarity">
    <text evidence="1">Belongs to the carotenoid oxygenase family.</text>
</comment>
<dbReference type="EMBL" id="WHWC01000197">
    <property type="protein sequence ID" value="KAG8362911.1"/>
    <property type="molecule type" value="Genomic_DNA"/>
</dbReference>
<sequence>MSMKGFTAIHDFAITKNYAIFPDIQIVVNPSWILRGKSPVGVDIDKIPRLGIIPRYAEDDSEMWWMDVPGFNLLHCVNAWEEDGGATVLWWLRMLSKLRRLWKIWS</sequence>
<evidence type="ECO:0000313" key="7">
    <source>
        <dbReference type="Proteomes" id="UP000826271"/>
    </source>
</evidence>
<keyword evidence="2 5" id="KW-0479">Metal-binding</keyword>
<dbReference type="AlphaFoldDB" id="A0AAV6W592"/>
<proteinExistence type="inferred from homology"/>
<dbReference type="GO" id="GO:0046872">
    <property type="term" value="F:metal ion binding"/>
    <property type="evidence" value="ECO:0007669"/>
    <property type="project" value="UniProtKB-KW"/>
</dbReference>
<comment type="cofactor">
    <cofactor evidence="5">
        <name>Fe(2+)</name>
        <dbReference type="ChEBI" id="CHEBI:29033"/>
    </cofactor>
    <text evidence="5">Binds 1 Fe(2+) ion per subunit.</text>
</comment>
<protein>
    <submittedName>
        <fullName evidence="6">Uncharacterized protein</fullName>
    </submittedName>
</protein>
<name>A0AAV6W592_9LAMI</name>
<reference evidence="6" key="1">
    <citation type="submission" date="2019-10" db="EMBL/GenBank/DDBJ databases">
        <authorList>
            <person name="Zhang R."/>
            <person name="Pan Y."/>
            <person name="Wang J."/>
            <person name="Ma R."/>
            <person name="Yu S."/>
        </authorList>
    </citation>
    <scope>NUCLEOTIDE SEQUENCE</scope>
    <source>
        <strain evidence="6">LA-IB0</strain>
        <tissue evidence="6">Leaf</tissue>
    </source>
</reference>
<keyword evidence="3" id="KW-0560">Oxidoreductase</keyword>
<comment type="caution">
    <text evidence="6">The sequence shown here is derived from an EMBL/GenBank/DDBJ whole genome shotgun (WGS) entry which is preliminary data.</text>
</comment>
<evidence type="ECO:0000256" key="5">
    <source>
        <dbReference type="PIRSR" id="PIRSR604294-1"/>
    </source>
</evidence>
<evidence type="ECO:0000256" key="1">
    <source>
        <dbReference type="ARBA" id="ARBA00006787"/>
    </source>
</evidence>
<dbReference type="PANTHER" id="PTHR10543">
    <property type="entry name" value="BETA-CAROTENE DIOXYGENASE"/>
    <property type="match status" value="1"/>
</dbReference>
<keyword evidence="4 5" id="KW-0408">Iron</keyword>
<evidence type="ECO:0000256" key="3">
    <source>
        <dbReference type="ARBA" id="ARBA00022964"/>
    </source>
</evidence>
<evidence type="ECO:0000313" key="6">
    <source>
        <dbReference type="EMBL" id="KAG8362911.1"/>
    </source>
</evidence>
<dbReference type="Proteomes" id="UP000826271">
    <property type="component" value="Unassembled WGS sequence"/>
</dbReference>
<dbReference type="GO" id="GO:0016121">
    <property type="term" value="P:carotene catabolic process"/>
    <property type="evidence" value="ECO:0007669"/>
    <property type="project" value="TreeGrafter"/>
</dbReference>
<keyword evidence="7" id="KW-1185">Reference proteome</keyword>